<dbReference type="Proteomes" id="UP000009223">
    <property type="component" value="Chromosome"/>
</dbReference>
<reference evidence="14" key="1">
    <citation type="submission" date="2009-12" db="EMBL/GenBank/DDBJ databases">
        <title>Complete sequence of Treponema primitia strain ZAS-2.</title>
        <authorList>
            <person name="Tetu S.G."/>
            <person name="Matson E."/>
            <person name="Ren Q."/>
            <person name="Seshadri R."/>
            <person name="Elbourne L."/>
            <person name="Hassan K.A."/>
            <person name="Durkin A."/>
            <person name="Radune D."/>
            <person name="Mohamoud Y."/>
            <person name="Shay R."/>
            <person name="Jin S."/>
            <person name="Zhang X."/>
            <person name="Lucey K."/>
            <person name="Ballor N.R."/>
            <person name="Ottesen E."/>
            <person name="Rosenthal R."/>
            <person name="Allen A."/>
            <person name="Leadbetter J.R."/>
            <person name="Paulsen I.T."/>
        </authorList>
    </citation>
    <scope>NUCLEOTIDE SEQUENCE [LARGE SCALE GENOMIC DNA]</scope>
    <source>
        <strain evidence="14">ATCC BAA-887 / DSM 12427 / ZAS-2</strain>
    </source>
</reference>
<comment type="subunit">
    <text evidence="11">Homodimer.</text>
</comment>
<gene>
    <name evidence="11 13" type="primary">leuA</name>
    <name evidence="13" type="ordered locus">TREPR_0981</name>
</gene>
<dbReference type="PROSITE" id="PS00816">
    <property type="entry name" value="AIPM_HOMOCIT_SYNTH_2"/>
    <property type="match status" value="1"/>
</dbReference>
<evidence type="ECO:0000256" key="6">
    <source>
        <dbReference type="ARBA" id="ARBA00022605"/>
    </source>
</evidence>
<dbReference type="GO" id="GO:0003985">
    <property type="term" value="F:acetyl-CoA C-acetyltransferase activity"/>
    <property type="evidence" value="ECO:0007669"/>
    <property type="project" value="UniProtKB-UniRule"/>
</dbReference>
<feature type="binding site" evidence="11">
    <location>
        <position position="208"/>
    </location>
    <ligand>
        <name>Mn(2+)</name>
        <dbReference type="ChEBI" id="CHEBI:29035"/>
    </ligand>
</feature>
<dbReference type="EC" id="2.3.3.13" evidence="3 11"/>
<organism evidence="13 14">
    <name type="scientific">Treponema primitia (strain ATCC BAA-887 / DSM 12427 / ZAS-2)</name>
    <dbReference type="NCBI Taxonomy" id="545694"/>
    <lineage>
        <taxon>Bacteria</taxon>
        <taxon>Pseudomonadati</taxon>
        <taxon>Spirochaetota</taxon>
        <taxon>Spirochaetia</taxon>
        <taxon>Spirochaetales</taxon>
        <taxon>Treponemataceae</taxon>
        <taxon>Treponema</taxon>
    </lineage>
</organism>
<keyword evidence="5 11" id="KW-0432">Leucine biosynthesis</keyword>
<evidence type="ECO:0000256" key="2">
    <source>
        <dbReference type="ARBA" id="ARBA00009396"/>
    </source>
</evidence>
<dbReference type="PANTHER" id="PTHR10277">
    <property type="entry name" value="HOMOCITRATE SYNTHASE-RELATED"/>
    <property type="match status" value="1"/>
</dbReference>
<keyword evidence="8 11" id="KW-0479">Metal-binding</keyword>
<sequence length="523" mass="56335">MSNTTKRIVKIFDTTLRDGEQSPGCSMNIQEKLEVAKKLEKLGVDIIEAGFPASSPGDLESVKTIAGIIRDCTVAGLCRSLEKDIDAAREALAGAAHPRIHIFLATSPVHMEYKLKLSPEQVLAQAVAAVKYAGKFCKDIEFSAEDAFRSDPDFVCKVFGAVIAAGATTVNHPDTVGYAMPDEFGARIRYIKEHTPGMEKAALSVHCHNDLGLAVANSLAAIANGADQAECTVNGIGERAGNASLEEIVMGLRVRKDYLNADTRIDATQIYTASRLVTQVTGVKVQPNKAIVGDNAFAHEAGIHQHGVMANRETYEIMTPESIGIPKNRMVLGKHSGRHAFEERLNDMGYTVDGETLESIFAEFKILADKKKVVSDRDIEALVMGVSASAPETWKLEHWAINTGSALGATGIIKLLHKDGEARKQVSVGDGPVDAIFTAINEIVGKKPELELYEIGSITDGSASQGETMVKIAWEGRHWNGRGVSTDVLESSIKAYLSAINAMEWDLAAGISKSPLREPLKEA</sequence>
<dbReference type="Gene3D" id="3.30.160.270">
    <property type="match status" value="1"/>
</dbReference>
<dbReference type="InterPro" id="IPR013709">
    <property type="entry name" value="2-isopropylmalate_synth_dimer"/>
</dbReference>
<dbReference type="InterPro" id="IPR000891">
    <property type="entry name" value="PYR_CT"/>
</dbReference>
<dbReference type="InterPro" id="IPR054691">
    <property type="entry name" value="LeuA/HCS_post-cat"/>
</dbReference>
<evidence type="ECO:0000259" key="12">
    <source>
        <dbReference type="PROSITE" id="PS50991"/>
    </source>
</evidence>
<reference evidence="13 14" key="2">
    <citation type="journal article" date="2011" name="ISME J.">
        <title>RNA-seq reveals cooperative metabolic interactions between two termite-gut spirochete species in co-culture.</title>
        <authorList>
            <person name="Rosenthal A.Z."/>
            <person name="Matson E.G."/>
            <person name="Eldar A."/>
            <person name="Leadbetter J.R."/>
        </authorList>
    </citation>
    <scope>NUCLEOTIDE SEQUENCE [LARGE SCALE GENOMIC DNA]</scope>
    <source>
        <strain evidence="14">ATCC BAA-887 / DSM 12427 / ZAS-2</strain>
    </source>
</reference>
<keyword evidence="11" id="KW-0963">Cytoplasm</keyword>
<dbReference type="Pfam" id="PF08502">
    <property type="entry name" value="LeuA_dimer"/>
    <property type="match status" value="1"/>
</dbReference>
<evidence type="ECO:0000256" key="8">
    <source>
        <dbReference type="ARBA" id="ARBA00022723"/>
    </source>
</evidence>
<keyword evidence="10 11" id="KW-0100">Branched-chain amino acid biosynthesis</keyword>
<evidence type="ECO:0000313" key="14">
    <source>
        <dbReference type="Proteomes" id="UP000009223"/>
    </source>
</evidence>
<dbReference type="InterPro" id="IPR036230">
    <property type="entry name" value="LeuA_allosteric_dom_sf"/>
</dbReference>
<evidence type="ECO:0000256" key="9">
    <source>
        <dbReference type="ARBA" id="ARBA00023211"/>
    </source>
</evidence>
<dbReference type="SUPFAM" id="SSF51569">
    <property type="entry name" value="Aldolase"/>
    <property type="match status" value="1"/>
</dbReference>
<dbReference type="FunFam" id="3.20.20.70:FF:000010">
    <property type="entry name" value="2-isopropylmalate synthase"/>
    <property type="match status" value="1"/>
</dbReference>
<protein>
    <recommendedName>
        <fullName evidence="4 11">2-isopropylmalate synthase</fullName>
        <ecNumber evidence="3 11">2.3.3.13</ecNumber>
    </recommendedName>
    <alternativeName>
        <fullName evidence="11">Alpha-IPM synthase</fullName>
    </alternativeName>
    <alternativeName>
        <fullName evidence="11">Alpha-isopropylmalate synthase</fullName>
    </alternativeName>
</protein>
<evidence type="ECO:0000256" key="10">
    <source>
        <dbReference type="ARBA" id="ARBA00023304"/>
    </source>
</evidence>
<dbReference type="Gene3D" id="1.10.238.260">
    <property type="match status" value="1"/>
</dbReference>
<evidence type="ECO:0000256" key="4">
    <source>
        <dbReference type="ARBA" id="ARBA00018198"/>
    </source>
</evidence>
<keyword evidence="7 11" id="KW-0808">Transferase</keyword>
<feature type="binding site" evidence="11">
    <location>
        <position position="206"/>
    </location>
    <ligand>
        <name>Mn(2+)</name>
        <dbReference type="ChEBI" id="CHEBI:29035"/>
    </ligand>
</feature>
<dbReference type="PANTHER" id="PTHR10277:SF9">
    <property type="entry name" value="2-ISOPROPYLMALATE SYNTHASE 1, CHLOROPLASTIC-RELATED"/>
    <property type="match status" value="1"/>
</dbReference>
<evidence type="ECO:0000256" key="5">
    <source>
        <dbReference type="ARBA" id="ARBA00022430"/>
    </source>
</evidence>
<evidence type="ECO:0000313" key="13">
    <source>
        <dbReference type="EMBL" id="AEF84646.1"/>
    </source>
</evidence>
<evidence type="ECO:0000256" key="7">
    <source>
        <dbReference type="ARBA" id="ARBA00022679"/>
    </source>
</evidence>
<feature type="binding site" evidence="11">
    <location>
        <position position="18"/>
    </location>
    <ligand>
        <name>Mn(2+)</name>
        <dbReference type="ChEBI" id="CHEBI:29035"/>
    </ligand>
</feature>
<dbReference type="GO" id="GO:0005737">
    <property type="term" value="C:cytoplasm"/>
    <property type="evidence" value="ECO:0007669"/>
    <property type="project" value="UniProtKB-UniRule"/>
</dbReference>
<feature type="region of interest" description="Regulatory domain" evidence="11">
    <location>
        <begin position="395"/>
        <end position="523"/>
    </location>
</feature>
<evidence type="ECO:0000256" key="1">
    <source>
        <dbReference type="ARBA" id="ARBA00004689"/>
    </source>
</evidence>
<feature type="domain" description="Pyruvate carboxyltransferase" evidence="12">
    <location>
        <begin position="9"/>
        <end position="271"/>
    </location>
</feature>
<keyword evidence="9 11" id="KW-0464">Manganese</keyword>
<dbReference type="HAMAP" id="MF_01025">
    <property type="entry name" value="LeuA_type1"/>
    <property type="match status" value="1"/>
</dbReference>
<comment type="pathway">
    <text evidence="1 11">Amino-acid biosynthesis; L-leucine biosynthesis; L-leucine from 3-methyl-2-oxobutanoate: step 1/4.</text>
</comment>
<dbReference type="NCBIfam" id="NF002086">
    <property type="entry name" value="PRK00915.1-3"/>
    <property type="match status" value="1"/>
</dbReference>
<dbReference type="STRING" id="545694.TREPR_0981"/>
<keyword evidence="13" id="KW-0012">Acyltransferase</keyword>
<dbReference type="NCBIfam" id="TIGR00973">
    <property type="entry name" value="leuA_bact"/>
    <property type="match status" value="1"/>
</dbReference>
<dbReference type="eggNOG" id="COG0119">
    <property type="taxonomic scope" value="Bacteria"/>
</dbReference>
<dbReference type="InterPro" id="IPR002034">
    <property type="entry name" value="AIPM/Hcit_synth_CS"/>
</dbReference>
<dbReference type="UniPathway" id="UPA00048">
    <property type="reaction ID" value="UER00070"/>
</dbReference>
<dbReference type="GO" id="GO:0003852">
    <property type="term" value="F:2-isopropylmalate synthase activity"/>
    <property type="evidence" value="ECO:0007669"/>
    <property type="project" value="UniProtKB-UniRule"/>
</dbReference>
<dbReference type="FunFam" id="1.10.238.260:FF:000001">
    <property type="entry name" value="2-isopropylmalate synthase"/>
    <property type="match status" value="1"/>
</dbReference>
<evidence type="ECO:0000256" key="11">
    <source>
        <dbReference type="HAMAP-Rule" id="MF_01025"/>
    </source>
</evidence>
<dbReference type="PROSITE" id="PS50991">
    <property type="entry name" value="PYR_CT"/>
    <property type="match status" value="1"/>
</dbReference>
<dbReference type="PROSITE" id="PS00815">
    <property type="entry name" value="AIPM_HOMOCIT_SYNTH_1"/>
    <property type="match status" value="1"/>
</dbReference>
<keyword evidence="6 11" id="KW-0028">Amino-acid biosynthesis</keyword>
<dbReference type="InterPro" id="IPR050073">
    <property type="entry name" value="2-IPM_HCS-like"/>
</dbReference>
<dbReference type="CDD" id="cd07940">
    <property type="entry name" value="DRE_TIM_IPMS"/>
    <property type="match status" value="1"/>
</dbReference>
<dbReference type="AlphaFoldDB" id="F5YHU1"/>
<dbReference type="HOGENOM" id="CLU_022158_0_1_12"/>
<comment type="similarity">
    <text evidence="2 11">Belongs to the alpha-IPM synthase/homocitrate synthase family. LeuA type 1 subfamily.</text>
</comment>
<comment type="catalytic activity">
    <reaction evidence="11">
        <text>3-methyl-2-oxobutanoate + acetyl-CoA + H2O = (2S)-2-isopropylmalate + CoA + H(+)</text>
        <dbReference type="Rhea" id="RHEA:21524"/>
        <dbReference type="ChEBI" id="CHEBI:1178"/>
        <dbReference type="ChEBI" id="CHEBI:11851"/>
        <dbReference type="ChEBI" id="CHEBI:15377"/>
        <dbReference type="ChEBI" id="CHEBI:15378"/>
        <dbReference type="ChEBI" id="CHEBI:57287"/>
        <dbReference type="ChEBI" id="CHEBI:57288"/>
        <dbReference type="EC" id="2.3.3.13"/>
    </reaction>
</comment>
<name>F5YHU1_TREPZ</name>
<dbReference type="SUPFAM" id="SSF110921">
    <property type="entry name" value="2-isopropylmalate synthase LeuA, allosteric (dimerisation) domain"/>
    <property type="match status" value="1"/>
</dbReference>
<dbReference type="GO" id="GO:0030145">
    <property type="term" value="F:manganese ion binding"/>
    <property type="evidence" value="ECO:0007669"/>
    <property type="project" value="UniProtKB-UniRule"/>
</dbReference>
<comment type="cofactor">
    <cofactor evidence="11">
        <name>Mn(2+)</name>
        <dbReference type="ChEBI" id="CHEBI:29035"/>
    </cofactor>
</comment>
<dbReference type="InterPro" id="IPR005671">
    <property type="entry name" value="LeuA_bact_synth"/>
</dbReference>
<proteinExistence type="inferred from homology"/>
<comment type="function">
    <text evidence="11">Catalyzes the condensation of the acetyl group of acetyl-CoA with 3-methyl-2-oxobutanoate (2-ketoisovalerate) to form 3-carboxy-3-hydroxy-4-methylpentanoate (2-isopropylmalate).</text>
</comment>
<accession>F5YHU1</accession>
<dbReference type="GO" id="GO:0009098">
    <property type="term" value="P:L-leucine biosynthetic process"/>
    <property type="evidence" value="ECO:0007669"/>
    <property type="project" value="UniProtKB-UniRule"/>
</dbReference>
<dbReference type="Gene3D" id="3.20.20.70">
    <property type="entry name" value="Aldolase class I"/>
    <property type="match status" value="1"/>
</dbReference>
<dbReference type="KEGG" id="tpi:TREPR_0981"/>
<dbReference type="RefSeq" id="WP_015709079.1">
    <property type="nucleotide sequence ID" value="NC_015578.1"/>
</dbReference>
<evidence type="ECO:0000256" key="3">
    <source>
        <dbReference type="ARBA" id="ARBA00012973"/>
    </source>
</evidence>
<dbReference type="InterPro" id="IPR013785">
    <property type="entry name" value="Aldolase_TIM"/>
</dbReference>
<keyword evidence="14" id="KW-1185">Reference proteome</keyword>
<dbReference type="Pfam" id="PF22617">
    <property type="entry name" value="HCS_D2"/>
    <property type="match status" value="1"/>
</dbReference>
<dbReference type="Pfam" id="PF00682">
    <property type="entry name" value="HMGL-like"/>
    <property type="match status" value="1"/>
</dbReference>
<dbReference type="EMBL" id="CP001843">
    <property type="protein sequence ID" value="AEF84646.1"/>
    <property type="molecule type" value="Genomic_DNA"/>
</dbReference>
<feature type="binding site" evidence="11">
    <location>
        <position position="242"/>
    </location>
    <ligand>
        <name>Mn(2+)</name>
        <dbReference type="ChEBI" id="CHEBI:29035"/>
    </ligand>
</feature>
<dbReference type="SMART" id="SM00917">
    <property type="entry name" value="LeuA_dimer"/>
    <property type="match status" value="1"/>
</dbReference>